<dbReference type="EMBL" id="CP007057">
    <property type="protein sequence ID" value="AHG01901.1"/>
    <property type="molecule type" value="Genomic_DNA"/>
</dbReference>
<dbReference type="PANTHER" id="PTHR30136">
    <property type="entry name" value="HELIX-TURN-HELIX TRANSCRIPTIONAL REGULATOR, ICLR FAMILY"/>
    <property type="match status" value="1"/>
</dbReference>
<evidence type="ECO:0000313" key="6">
    <source>
        <dbReference type="EMBL" id="AHG01901.1"/>
    </source>
</evidence>
<dbReference type="Pfam" id="PF01614">
    <property type="entry name" value="IclR_C"/>
    <property type="match status" value="1"/>
</dbReference>
<dbReference type="RefSeq" id="WP_049954745.1">
    <property type="nucleotide sequence ID" value="NZ_CP007057.1"/>
</dbReference>
<keyword evidence="2" id="KW-0238">DNA-binding</keyword>
<proteinExistence type="predicted"/>
<dbReference type="PANTHER" id="PTHR30136:SF35">
    <property type="entry name" value="HTH-TYPE TRANSCRIPTIONAL REGULATOR RV1719"/>
    <property type="match status" value="1"/>
</dbReference>
<dbReference type="InterPro" id="IPR014757">
    <property type="entry name" value="Tscrpt_reg_IclR_C"/>
</dbReference>
<protein>
    <submittedName>
        <fullName evidence="6">Transcriptional regulator</fullName>
    </submittedName>
</protein>
<dbReference type="PROSITE" id="PS51078">
    <property type="entry name" value="ICLR_ED"/>
    <property type="match status" value="1"/>
</dbReference>
<keyword evidence="3" id="KW-0804">Transcription</keyword>
<dbReference type="GeneID" id="25147263"/>
<dbReference type="AlphaFoldDB" id="W0JTE7"/>
<evidence type="ECO:0000256" key="3">
    <source>
        <dbReference type="ARBA" id="ARBA00023163"/>
    </source>
</evidence>
<dbReference type="InterPro" id="IPR036390">
    <property type="entry name" value="WH_DNA-bd_sf"/>
</dbReference>
<dbReference type="GO" id="GO:0045892">
    <property type="term" value="P:negative regulation of DNA-templated transcription"/>
    <property type="evidence" value="ECO:0007669"/>
    <property type="project" value="TreeGrafter"/>
</dbReference>
<keyword evidence="1" id="KW-0805">Transcription regulation</keyword>
<dbReference type="PATRIC" id="fig|797299.3.peg.3606"/>
<dbReference type="CDD" id="cd00090">
    <property type="entry name" value="HTH_ARSR"/>
    <property type="match status" value="1"/>
</dbReference>
<dbReference type="InterPro" id="IPR011991">
    <property type="entry name" value="ArsR-like_HTH"/>
</dbReference>
<dbReference type="HOGENOM" id="CLU_062618_6_1_2"/>
<dbReference type="SUPFAM" id="SSF55781">
    <property type="entry name" value="GAF domain-like"/>
    <property type="match status" value="1"/>
</dbReference>
<evidence type="ECO:0000259" key="4">
    <source>
        <dbReference type="PROSITE" id="PS51077"/>
    </source>
</evidence>
<sequence>MSSNHTQKTISAVETSFDILRVLDELEPAGVSEIAEQLDTSTSTVFTHLNTLREEGYLVKDGTTYRRSLQFLADGGVIKQRCEAAQLLESKVVKLANSTGEIAGAAVEERGKRVILARSAGDMAAGDELPIGNHTHLHWTSLGKALLAHIPASRRSTIIERHGLPRGTERTFTDPDKLERELERIRQQGYAVDDEEHLRGVRGIAVPILDDDRNLVSAIGITGPRNRFTSSYLIDLLDSLEYAKNEIEVRSQYYGN</sequence>
<dbReference type="eggNOG" id="arCOG02798">
    <property type="taxonomic scope" value="Archaea"/>
</dbReference>
<dbReference type="SUPFAM" id="SSF46785">
    <property type="entry name" value="Winged helix' DNA-binding domain"/>
    <property type="match status" value="1"/>
</dbReference>
<evidence type="ECO:0000259" key="5">
    <source>
        <dbReference type="PROSITE" id="PS51078"/>
    </source>
</evidence>
<dbReference type="InterPro" id="IPR005471">
    <property type="entry name" value="Tscrpt_reg_IclR_N"/>
</dbReference>
<evidence type="ECO:0000313" key="7">
    <source>
        <dbReference type="Proteomes" id="UP000019024"/>
    </source>
</evidence>
<dbReference type="GO" id="GO:0003700">
    <property type="term" value="F:DNA-binding transcription factor activity"/>
    <property type="evidence" value="ECO:0007669"/>
    <property type="project" value="TreeGrafter"/>
</dbReference>
<dbReference type="KEGG" id="hlr:HALLA_00990"/>
<reference evidence="6 7" key="1">
    <citation type="submission" date="2014-01" db="EMBL/GenBank/DDBJ databases">
        <authorList>
            <consortium name="DOE Joint Genome Institute"/>
            <person name="Anderson I."/>
            <person name="Huntemann M."/>
            <person name="Han J."/>
            <person name="Chen A."/>
            <person name="Kyrpides N."/>
            <person name="Mavromatis K."/>
            <person name="Markowitz V."/>
            <person name="Palaniappan K."/>
            <person name="Ivanova N."/>
            <person name="Schaumberg A."/>
            <person name="Pati A."/>
            <person name="Liolios K."/>
            <person name="Nordberg H.P."/>
            <person name="Cantor M.N."/>
            <person name="Hua S.X."/>
            <person name="Woyke T."/>
        </authorList>
    </citation>
    <scope>NUCLEOTIDE SEQUENCE [LARGE SCALE GENOMIC DNA]</scope>
    <source>
        <strain evidence="6 7">XH-48</strain>
        <plasmid evidence="7">2</plasmid>
    </source>
</reference>
<dbReference type="Gene3D" id="1.10.10.10">
    <property type="entry name" value="Winged helix-like DNA-binding domain superfamily/Winged helix DNA-binding domain"/>
    <property type="match status" value="1"/>
</dbReference>
<evidence type="ECO:0000256" key="2">
    <source>
        <dbReference type="ARBA" id="ARBA00023125"/>
    </source>
</evidence>
<feature type="domain" description="IclR-ED" evidence="5">
    <location>
        <begin position="70"/>
        <end position="253"/>
    </location>
</feature>
<dbReference type="PROSITE" id="PS51077">
    <property type="entry name" value="HTH_ICLR"/>
    <property type="match status" value="1"/>
</dbReference>
<feature type="domain" description="HTH iclR-type" evidence="4">
    <location>
        <begin position="10"/>
        <end position="69"/>
    </location>
</feature>
<gene>
    <name evidence="6" type="ORF">HALLA_00990</name>
</gene>
<dbReference type="InterPro" id="IPR036388">
    <property type="entry name" value="WH-like_DNA-bd_sf"/>
</dbReference>
<dbReference type="InterPro" id="IPR050707">
    <property type="entry name" value="HTH_MetabolicPath_Reg"/>
</dbReference>
<dbReference type="InterPro" id="IPR029016">
    <property type="entry name" value="GAF-like_dom_sf"/>
</dbReference>
<dbReference type="Gene3D" id="3.30.450.40">
    <property type="match status" value="1"/>
</dbReference>
<dbReference type="GO" id="GO:0003677">
    <property type="term" value="F:DNA binding"/>
    <property type="evidence" value="ECO:0007669"/>
    <property type="project" value="UniProtKB-KW"/>
</dbReference>
<keyword evidence="7" id="KW-1185">Reference proteome</keyword>
<dbReference type="SMART" id="SM00346">
    <property type="entry name" value="HTH_ICLR"/>
    <property type="match status" value="1"/>
</dbReference>
<accession>W0JTE7</accession>
<keyword evidence="6" id="KW-0614">Plasmid</keyword>
<name>W0JTE7_9EURY</name>
<dbReference type="OrthoDB" id="14763at2157"/>
<dbReference type="Proteomes" id="UP000019024">
    <property type="component" value="Plasmid unnamed2"/>
</dbReference>
<organism evidence="6 7">
    <name type="scientific">Halostagnicola larsenii XH-48</name>
    <dbReference type="NCBI Taxonomy" id="797299"/>
    <lineage>
        <taxon>Archaea</taxon>
        <taxon>Methanobacteriati</taxon>
        <taxon>Methanobacteriota</taxon>
        <taxon>Stenosarchaea group</taxon>
        <taxon>Halobacteria</taxon>
        <taxon>Halobacteriales</taxon>
        <taxon>Natrialbaceae</taxon>
        <taxon>Halostagnicola</taxon>
    </lineage>
</organism>
<dbReference type="Pfam" id="PF09339">
    <property type="entry name" value="HTH_IclR"/>
    <property type="match status" value="1"/>
</dbReference>
<evidence type="ECO:0000256" key="1">
    <source>
        <dbReference type="ARBA" id="ARBA00023015"/>
    </source>
</evidence>
<geneLocation type="plasmid" evidence="6">
    <name>unnamed</name>
</geneLocation>